<sequence>MGNNIGGRKKAKVMKINGEIMKLKTPVRVWDVVKDYPGHVLLESEAVKHFGIRAKPLEPQQELKPKKIYFLLEPPKFPEEKLPKSKSQSGAIHMSAKDRLECLMLSRRTVSDLSISRPSSNLVSDEPETGTRPLRVKMRLPSAQVAKLVAESRDDVEVAEKIVDLYMNHAGGEANGGSLDAKEGMLVHREVPWKPALGRIGENNKAHKVDVVGPKGRHTTLLKDVDANLVVTVVANMWIRQAV</sequence>
<evidence type="ECO:0000313" key="1">
    <source>
        <dbReference type="EMBL" id="SPD31062.1"/>
    </source>
</evidence>
<dbReference type="InterPro" id="IPR025322">
    <property type="entry name" value="PADRE_dom"/>
</dbReference>
<proteinExistence type="predicted"/>
<reference evidence="1" key="1">
    <citation type="submission" date="2018-02" db="EMBL/GenBank/DDBJ databases">
        <authorList>
            <person name="Cohen D.B."/>
            <person name="Kent A.D."/>
        </authorList>
    </citation>
    <scope>NUCLEOTIDE SEQUENCE</scope>
</reference>
<name>A0A2N9J1H5_FAGSY</name>
<dbReference type="PANTHER" id="PTHR33148">
    <property type="entry name" value="PLASTID MOVEMENT IMPAIRED PROTEIN-RELATED"/>
    <property type="match status" value="1"/>
</dbReference>
<dbReference type="Pfam" id="PF14009">
    <property type="entry name" value="PADRE"/>
    <property type="match status" value="1"/>
</dbReference>
<dbReference type="AlphaFoldDB" id="A0A2N9J1H5"/>
<dbReference type="EMBL" id="OIVN01006344">
    <property type="protein sequence ID" value="SPD31062.1"/>
    <property type="molecule type" value="Genomic_DNA"/>
</dbReference>
<dbReference type="PANTHER" id="PTHR33148:SF6">
    <property type="entry name" value="DUF4228 DOMAIN-CONTAINING PROTEIN"/>
    <property type="match status" value="1"/>
</dbReference>
<accession>A0A2N9J1H5</accession>
<organism evidence="1">
    <name type="scientific">Fagus sylvatica</name>
    <name type="common">Beechnut</name>
    <dbReference type="NCBI Taxonomy" id="28930"/>
    <lineage>
        <taxon>Eukaryota</taxon>
        <taxon>Viridiplantae</taxon>
        <taxon>Streptophyta</taxon>
        <taxon>Embryophyta</taxon>
        <taxon>Tracheophyta</taxon>
        <taxon>Spermatophyta</taxon>
        <taxon>Magnoliopsida</taxon>
        <taxon>eudicotyledons</taxon>
        <taxon>Gunneridae</taxon>
        <taxon>Pentapetalae</taxon>
        <taxon>rosids</taxon>
        <taxon>fabids</taxon>
        <taxon>Fagales</taxon>
        <taxon>Fagaceae</taxon>
        <taxon>Fagus</taxon>
    </lineage>
</organism>
<gene>
    <name evidence="1" type="ORF">FSB_LOCUS58944</name>
</gene>
<protein>
    <submittedName>
        <fullName evidence="1">Uncharacterized protein</fullName>
    </submittedName>
</protein>